<name>A0A1B1KDB9_RHOOP</name>
<keyword evidence="1" id="KW-1133">Transmembrane helix</keyword>
<dbReference type="Proteomes" id="UP000186108">
    <property type="component" value="Chromosome"/>
</dbReference>
<feature type="transmembrane region" description="Helical" evidence="1">
    <location>
        <begin position="52"/>
        <end position="70"/>
    </location>
</feature>
<feature type="transmembrane region" description="Helical" evidence="1">
    <location>
        <begin position="98"/>
        <end position="120"/>
    </location>
</feature>
<evidence type="ECO:0000256" key="1">
    <source>
        <dbReference type="SAM" id="Phobius"/>
    </source>
</evidence>
<accession>A0A1B1KDB9</accession>
<dbReference type="EMBL" id="CP009111">
    <property type="protein sequence ID" value="ANS30578.1"/>
    <property type="molecule type" value="Genomic_DNA"/>
</dbReference>
<reference evidence="2 3" key="1">
    <citation type="submission" date="2014-07" db="EMBL/GenBank/DDBJ databases">
        <authorList>
            <person name="Zhang J.E."/>
            <person name="Yang H."/>
            <person name="Guo J."/>
            <person name="Deng Z."/>
            <person name="Luo H."/>
            <person name="Luo M."/>
            <person name="Zhao B."/>
        </authorList>
    </citation>
    <scope>NUCLEOTIDE SEQUENCE [LARGE SCALE GENOMIC DNA]</scope>
    <source>
        <strain evidence="2 3">1CP</strain>
    </source>
</reference>
<dbReference type="AlphaFoldDB" id="A0A1B1KDB9"/>
<dbReference type="InterPro" id="IPR049500">
    <property type="entry name" value="Peptidase_M50B-like"/>
</dbReference>
<gene>
    <name evidence="2" type="ORF">R1CP_29750</name>
</gene>
<protein>
    <submittedName>
        <fullName evidence="2">Uncharacterized protein</fullName>
    </submittedName>
</protein>
<dbReference type="Pfam" id="PF13398">
    <property type="entry name" value="Peptidase_M50B"/>
    <property type="match status" value="1"/>
</dbReference>
<keyword evidence="1" id="KW-0812">Transmembrane</keyword>
<sequence>MTDACPPDESSHSSNSYTVNLTDPLYGLFSLTVVGALLFGIVWFGTQDQQVAAAYLITLFMLVAAPRPVLELQRQRARGAAPESDADQLARLTRVPGIVWVGLSLLVTLGCLALGGWWILRPVGG</sequence>
<evidence type="ECO:0000313" key="2">
    <source>
        <dbReference type="EMBL" id="ANS30578.1"/>
    </source>
</evidence>
<organism evidence="2 3">
    <name type="scientific">Rhodococcus opacus</name>
    <name type="common">Nocardia opaca</name>
    <dbReference type="NCBI Taxonomy" id="37919"/>
    <lineage>
        <taxon>Bacteria</taxon>
        <taxon>Bacillati</taxon>
        <taxon>Actinomycetota</taxon>
        <taxon>Actinomycetes</taxon>
        <taxon>Mycobacteriales</taxon>
        <taxon>Nocardiaceae</taxon>
        <taxon>Rhodococcus</taxon>
    </lineage>
</organism>
<evidence type="ECO:0000313" key="3">
    <source>
        <dbReference type="Proteomes" id="UP000186108"/>
    </source>
</evidence>
<feature type="transmembrane region" description="Helical" evidence="1">
    <location>
        <begin position="25"/>
        <end position="46"/>
    </location>
</feature>
<keyword evidence="1" id="KW-0472">Membrane</keyword>
<proteinExistence type="predicted"/>